<dbReference type="EMBL" id="JAAQPE010000894">
    <property type="protein sequence ID" value="KAF5654701.1"/>
    <property type="molecule type" value="Genomic_DNA"/>
</dbReference>
<reference evidence="4" key="1">
    <citation type="journal article" date="2020" name="BMC Genomics">
        <title>Correction to: Identification and distribution of gene clusters required for synthesis of sphingolipid metabolism inhibitors in diverse species of the filamentous fungus Fusarium.</title>
        <authorList>
            <person name="Kim H.S."/>
            <person name="Lohmar J.M."/>
            <person name="Busman M."/>
            <person name="Brown D.W."/>
            <person name="Naumann T.A."/>
            <person name="Divon H.H."/>
            <person name="Lysoe E."/>
            <person name="Uhlig S."/>
            <person name="Proctor R.H."/>
        </authorList>
    </citation>
    <scope>NUCLEOTIDE SEQUENCE [LARGE SCALE GENOMIC DNA]</scope>
    <source>
        <strain evidence="4">NRRL 25331</strain>
    </source>
</reference>
<feature type="compositionally biased region" description="Low complexity" evidence="1">
    <location>
        <begin position="43"/>
        <end position="53"/>
    </location>
</feature>
<feature type="chain" id="PRO_5034852321" evidence="2">
    <location>
        <begin position="19"/>
        <end position="155"/>
    </location>
</feature>
<gene>
    <name evidence="3" type="ORF">FCIRC_13951</name>
</gene>
<name>A0A8H5SKK5_FUSCI</name>
<protein>
    <submittedName>
        <fullName evidence="3">Uncharacterized protein</fullName>
    </submittedName>
</protein>
<feature type="signal peptide" evidence="2">
    <location>
        <begin position="1"/>
        <end position="18"/>
    </location>
</feature>
<sequence>MKHLSPLVILSLLHGALAGGNDLASGCVSTTVLPTVVTGCYGSLSSSTQQPDTSTPPSPMSYTPEYHEPEGSNDSGTESLNAKPNQPTSSDSGHESGSRPMISGQPGSSTTAHVSGSTDAPQVVSGASGLIAEIRAEMAVISLLASFVPILVGLI</sequence>
<accession>A0A8H5SKK5</accession>
<feature type="compositionally biased region" description="Polar residues" evidence="1">
    <location>
        <begin position="105"/>
        <end position="120"/>
    </location>
</feature>
<dbReference type="AlphaFoldDB" id="A0A8H5SKK5"/>
<evidence type="ECO:0000256" key="1">
    <source>
        <dbReference type="SAM" id="MobiDB-lite"/>
    </source>
</evidence>
<feature type="region of interest" description="Disordered" evidence="1">
    <location>
        <begin position="43"/>
        <end position="123"/>
    </location>
</feature>
<evidence type="ECO:0000313" key="4">
    <source>
        <dbReference type="Proteomes" id="UP000572754"/>
    </source>
</evidence>
<evidence type="ECO:0000256" key="2">
    <source>
        <dbReference type="SAM" id="SignalP"/>
    </source>
</evidence>
<feature type="compositionally biased region" description="Polar residues" evidence="1">
    <location>
        <begin position="72"/>
        <end position="91"/>
    </location>
</feature>
<dbReference type="Proteomes" id="UP000572754">
    <property type="component" value="Unassembled WGS sequence"/>
</dbReference>
<proteinExistence type="predicted"/>
<organism evidence="3 4">
    <name type="scientific">Fusarium circinatum</name>
    <name type="common">Pitch canker fungus</name>
    <name type="synonym">Gibberella circinata</name>
    <dbReference type="NCBI Taxonomy" id="48490"/>
    <lineage>
        <taxon>Eukaryota</taxon>
        <taxon>Fungi</taxon>
        <taxon>Dikarya</taxon>
        <taxon>Ascomycota</taxon>
        <taxon>Pezizomycotina</taxon>
        <taxon>Sordariomycetes</taxon>
        <taxon>Hypocreomycetidae</taxon>
        <taxon>Hypocreales</taxon>
        <taxon>Nectriaceae</taxon>
        <taxon>Fusarium</taxon>
        <taxon>Fusarium fujikuroi species complex</taxon>
    </lineage>
</organism>
<evidence type="ECO:0000313" key="3">
    <source>
        <dbReference type="EMBL" id="KAF5654701.1"/>
    </source>
</evidence>
<reference evidence="3 4" key="2">
    <citation type="submission" date="2020-05" db="EMBL/GenBank/DDBJ databases">
        <title>Identification and distribution of gene clusters putatively required for synthesis of sphingolipid metabolism inhibitors in phylogenetically diverse species of the filamentous fungus Fusarium.</title>
        <authorList>
            <person name="Kim H.-S."/>
            <person name="Busman M."/>
            <person name="Brown D.W."/>
            <person name="Divon H."/>
            <person name="Uhlig S."/>
            <person name="Proctor R.H."/>
        </authorList>
    </citation>
    <scope>NUCLEOTIDE SEQUENCE [LARGE SCALE GENOMIC DNA]</scope>
    <source>
        <strain evidence="3 4">NRRL 25331</strain>
    </source>
</reference>
<comment type="caution">
    <text evidence="3">The sequence shown here is derived from an EMBL/GenBank/DDBJ whole genome shotgun (WGS) entry which is preliminary data.</text>
</comment>
<keyword evidence="4" id="KW-1185">Reference proteome</keyword>
<keyword evidence="2" id="KW-0732">Signal</keyword>